<accession>A0ABD0RFH4</accession>
<feature type="non-terminal residue" evidence="1">
    <location>
        <position position="106"/>
    </location>
</feature>
<name>A0ABD0RFH4_CIRMR</name>
<protein>
    <submittedName>
        <fullName evidence="1">Uncharacterized protein</fullName>
    </submittedName>
</protein>
<comment type="caution">
    <text evidence="1">The sequence shown here is derived from an EMBL/GenBank/DDBJ whole genome shotgun (WGS) entry which is preliminary data.</text>
</comment>
<dbReference type="Proteomes" id="UP001529510">
    <property type="component" value="Unassembled WGS sequence"/>
</dbReference>
<dbReference type="AlphaFoldDB" id="A0ABD0RFH4"/>
<proteinExistence type="predicted"/>
<sequence length="106" mass="11639">MSQFKHSKRVNVKDVLACVKGHRLYAQAEACIKDRIPDILDDEGPNPWSAMALMLILADGVKDVLDLVALLRKSGCLLTAGGISEYLWAMATLLLAMKKNNINISN</sequence>
<evidence type="ECO:0000313" key="2">
    <source>
        <dbReference type="Proteomes" id="UP001529510"/>
    </source>
</evidence>
<keyword evidence="2" id="KW-1185">Reference proteome</keyword>
<reference evidence="1 2" key="1">
    <citation type="submission" date="2024-05" db="EMBL/GenBank/DDBJ databases">
        <title>Genome sequencing and assembly of Indian major carp, Cirrhinus mrigala (Hamilton, 1822).</title>
        <authorList>
            <person name="Mohindra V."/>
            <person name="Chowdhury L.M."/>
            <person name="Lal K."/>
            <person name="Jena J.K."/>
        </authorList>
    </citation>
    <scope>NUCLEOTIDE SEQUENCE [LARGE SCALE GENOMIC DNA]</scope>
    <source>
        <strain evidence="1">CM1030</strain>
        <tissue evidence="1">Blood</tissue>
    </source>
</reference>
<gene>
    <name evidence="1" type="ORF">M9458_009822</name>
</gene>
<dbReference type="EMBL" id="JAMKFB020000004">
    <property type="protein sequence ID" value="KAL0196250.1"/>
    <property type="molecule type" value="Genomic_DNA"/>
</dbReference>
<organism evidence="1 2">
    <name type="scientific">Cirrhinus mrigala</name>
    <name type="common">Mrigala</name>
    <dbReference type="NCBI Taxonomy" id="683832"/>
    <lineage>
        <taxon>Eukaryota</taxon>
        <taxon>Metazoa</taxon>
        <taxon>Chordata</taxon>
        <taxon>Craniata</taxon>
        <taxon>Vertebrata</taxon>
        <taxon>Euteleostomi</taxon>
        <taxon>Actinopterygii</taxon>
        <taxon>Neopterygii</taxon>
        <taxon>Teleostei</taxon>
        <taxon>Ostariophysi</taxon>
        <taxon>Cypriniformes</taxon>
        <taxon>Cyprinidae</taxon>
        <taxon>Labeoninae</taxon>
        <taxon>Labeonini</taxon>
        <taxon>Cirrhinus</taxon>
    </lineage>
</organism>
<evidence type="ECO:0000313" key="1">
    <source>
        <dbReference type="EMBL" id="KAL0196250.1"/>
    </source>
</evidence>